<evidence type="ECO:0000313" key="2">
    <source>
        <dbReference type="EMBL" id="PMD39148.1"/>
    </source>
</evidence>
<sequence>MPHMRSAEIQYNVEENEEKELSDEEESNFGDEKDWAAYDSNHEDESKPKWDTDADDQANKEEVEFPKNAHKAKVVKEKKLYNFDFDAAYFYGDEKNWLLDMVCGFLKDHKNIRGVELLDFYEELEEKTGFKVEEKFSQKELAERLKESMPKII</sequence>
<dbReference type="AlphaFoldDB" id="A0A2J6RKU3"/>
<organism evidence="2 3">
    <name type="scientific">Hyaloscypha variabilis (strain UAMH 11265 / GT02V1 / F)</name>
    <name type="common">Meliniomyces variabilis</name>
    <dbReference type="NCBI Taxonomy" id="1149755"/>
    <lineage>
        <taxon>Eukaryota</taxon>
        <taxon>Fungi</taxon>
        <taxon>Dikarya</taxon>
        <taxon>Ascomycota</taxon>
        <taxon>Pezizomycotina</taxon>
        <taxon>Leotiomycetes</taxon>
        <taxon>Helotiales</taxon>
        <taxon>Hyaloscyphaceae</taxon>
        <taxon>Hyaloscypha</taxon>
        <taxon>Hyaloscypha variabilis</taxon>
    </lineage>
</organism>
<evidence type="ECO:0000313" key="3">
    <source>
        <dbReference type="Proteomes" id="UP000235786"/>
    </source>
</evidence>
<feature type="region of interest" description="Disordered" evidence="1">
    <location>
        <begin position="1"/>
        <end position="61"/>
    </location>
</feature>
<feature type="compositionally biased region" description="Basic and acidic residues" evidence="1">
    <location>
        <begin position="30"/>
        <end position="61"/>
    </location>
</feature>
<dbReference type="Proteomes" id="UP000235786">
    <property type="component" value="Unassembled WGS sequence"/>
</dbReference>
<dbReference type="OrthoDB" id="10682350at2759"/>
<name>A0A2J6RKU3_HYAVF</name>
<accession>A0A2J6RKU3</accession>
<evidence type="ECO:0000256" key="1">
    <source>
        <dbReference type="SAM" id="MobiDB-lite"/>
    </source>
</evidence>
<keyword evidence="3" id="KW-1185">Reference proteome</keyword>
<protein>
    <submittedName>
        <fullName evidence="2">Uncharacterized protein</fullName>
    </submittedName>
</protein>
<reference evidence="2 3" key="1">
    <citation type="submission" date="2016-04" db="EMBL/GenBank/DDBJ databases">
        <title>A degradative enzymes factory behind the ericoid mycorrhizal symbiosis.</title>
        <authorList>
            <consortium name="DOE Joint Genome Institute"/>
            <person name="Martino E."/>
            <person name="Morin E."/>
            <person name="Grelet G."/>
            <person name="Kuo A."/>
            <person name="Kohler A."/>
            <person name="Daghino S."/>
            <person name="Barry K."/>
            <person name="Choi C."/>
            <person name="Cichocki N."/>
            <person name="Clum A."/>
            <person name="Copeland A."/>
            <person name="Hainaut M."/>
            <person name="Haridas S."/>
            <person name="Labutti K."/>
            <person name="Lindquist E."/>
            <person name="Lipzen A."/>
            <person name="Khouja H.-R."/>
            <person name="Murat C."/>
            <person name="Ohm R."/>
            <person name="Olson A."/>
            <person name="Spatafora J."/>
            <person name="Veneault-Fourrey C."/>
            <person name="Henrissat B."/>
            <person name="Grigoriev I."/>
            <person name="Martin F."/>
            <person name="Perotto S."/>
        </authorList>
    </citation>
    <scope>NUCLEOTIDE SEQUENCE [LARGE SCALE GENOMIC DNA]</scope>
    <source>
        <strain evidence="2 3">F</strain>
    </source>
</reference>
<proteinExistence type="predicted"/>
<gene>
    <name evidence="2" type="ORF">L207DRAFT_567456</name>
</gene>
<feature type="compositionally biased region" description="Acidic residues" evidence="1">
    <location>
        <begin position="14"/>
        <end position="29"/>
    </location>
</feature>
<dbReference type="EMBL" id="KZ613947">
    <property type="protein sequence ID" value="PMD39148.1"/>
    <property type="molecule type" value="Genomic_DNA"/>
</dbReference>